<comment type="caution">
    <text evidence="1">The sequence shown here is derived from an EMBL/GenBank/DDBJ whole genome shotgun (WGS) entry which is preliminary data.</text>
</comment>
<dbReference type="EMBL" id="CAVMJV010000032">
    <property type="protein sequence ID" value="CAK5077643.1"/>
    <property type="molecule type" value="Genomic_DNA"/>
</dbReference>
<evidence type="ECO:0000313" key="2">
    <source>
        <dbReference type="Proteomes" id="UP001497535"/>
    </source>
</evidence>
<dbReference type="Proteomes" id="UP001497535">
    <property type="component" value="Unassembled WGS sequence"/>
</dbReference>
<evidence type="ECO:0000313" key="1">
    <source>
        <dbReference type="EMBL" id="CAK5077643.1"/>
    </source>
</evidence>
<sequence>MVHILFDTTKVGYDDFIQTGTGIESENTYNFYRGLAPFQRGYGLQTGAGIGDILRGLWRFFLPIARRVGTTVTSEALNTGQRILERVNEGEPIKSALKSEGKKGIDLLLEKGGMSKQFGSGTKRIKGKRKSSFSSHQTLIGKPFKKKLRSDAFGLY</sequence>
<accession>A0ACB0ZF81</accession>
<name>A0ACB0ZF81_MELEN</name>
<keyword evidence="2" id="KW-1185">Reference proteome</keyword>
<gene>
    <name evidence="1" type="ORF">MENTE1834_LOCUS24579</name>
</gene>
<proteinExistence type="predicted"/>
<organism evidence="1 2">
    <name type="scientific">Meloidogyne enterolobii</name>
    <name type="common">Root-knot nematode worm</name>
    <name type="synonym">Meloidogyne mayaguensis</name>
    <dbReference type="NCBI Taxonomy" id="390850"/>
    <lineage>
        <taxon>Eukaryota</taxon>
        <taxon>Metazoa</taxon>
        <taxon>Ecdysozoa</taxon>
        <taxon>Nematoda</taxon>
        <taxon>Chromadorea</taxon>
        <taxon>Rhabditida</taxon>
        <taxon>Tylenchina</taxon>
        <taxon>Tylenchomorpha</taxon>
        <taxon>Tylenchoidea</taxon>
        <taxon>Meloidogynidae</taxon>
        <taxon>Meloidogyninae</taxon>
        <taxon>Meloidogyne</taxon>
    </lineage>
</organism>
<protein>
    <submittedName>
        <fullName evidence="1">Uncharacterized protein</fullName>
    </submittedName>
</protein>
<reference evidence="1" key="1">
    <citation type="submission" date="2023-11" db="EMBL/GenBank/DDBJ databases">
        <authorList>
            <person name="Poullet M."/>
        </authorList>
    </citation>
    <scope>NUCLEOTIDE SEQUENCE</scope>
    <source>
        <strain evidence="1">E1834</strain>
    </source>
</reference>